<evidence type="ECO:0000313" key="7">
    <source>
        <dbReference type="EMBL" id="TVO79299.1"/>
    </source>
</evidence>
<dbReference type="InterPro" id="IPR036390">
    <property type="entry name" value="WH_DNA-bd_sf"/>
</dbReference>
<dbReference type="CDD" id="cd07377">
    <property type="entry name" value="WHTH_GntR"/>
    <property type="match status" value="1"/>
</dbReference>
<evidence type="ECO:0000256" key="4">
    <source>
        <dbReference type="ARBA" id="ARBA00023125"/>
    </source>
</evidence>
<dbReference type="Proteomes" id="UP000318349">
    <property type="component" value="Unassembled WGS sequence"/>
</dbReference>
<dbReference type="GO" id="GO:0030170">
    <property type="term" value="F:pyridoxal phosphate binding"/>
    <property type="evidence" value="ECO:0007669"/>
    <property type="project" value="InterPro"/>
</dbReference>
<comment type="similarity">
    <text evidence="1">In the C-terminal section; belongs to the class-I pyridoxal-phosphate-dependent aminotransferase family.</text>
</comment>
<dbReference type="GO" id="GO:0003700">
    <property type="term" value="F:DNA-binding transcription factor activity"/>
    <property type="evidence" value="ECO:0007669"/>
    <property type="project" value="InterPro"/>
</dbReference>
<keyword evidence="7" id="KW-0032">Aminotransferase</keyword>
<evidence type="ECO:0000256" key="3">
    <source>
        <dbReference type="ARBA" id="ARBA00023015"/>
    </source>
</evidence>
<dbReference type="GO" id="GO:0008483">
    <property type="term" value="F:transaminase activity"/>
    <property type="evidence" value="ECO:0007669"/>
    <property type="project" value="UniProtKB-KW"/>
</dbReference>
<dbReference type="InterPro" id="IPR015424">
    <property type="entry name" value="PyrdxlP-dep_Trfase"/>
</dbReference>
<evidence type="ECO:0000256" key="1">
    <source>
        <dbReference type="ARBA" id="ARBA00005384"/>
    </source>
</evidence>
<dbReference type="SUPFAM" id="SSF53383">
    <property type="entry name" value="PLP-dependent transferases"/>
    <property type="match status" value="1"/>
</dbReference>
<dbReference type="AlphaFoldDB" id="A0A557SPG1"/>
<dbReference type="SUPFAM" id="SSF46785">
    <property type="entry name" value="Winged helix' DNA-binding domain"/>
    <property type="match status" value="1"/>
</dbReference>
<sequence>MNLNWLLAPPLPKGVPVQRLLYQRLRAAIVDGRLAAGARLPGSRQLASELGIARNTVIFAYEQLAAEGCLLADRQGTRVAALVVAPSAVVKAPAWPALARRAALAESPPAGPELGAFAPGVPDVASFPFRAWRGCLDRAWRAARPSHLGYAAPGGESALRAALADYLATVRGFRVRPEQVIVTAGTQAALDLCARLLADNGETAWIENPGYPAARTALAMAGLALHPVPVDGEGMAPTAADWQAHPPRLALVCPAHQYPSGEVLSLPRRLALIDGVRRSGGWIIEDDYDSEFARGGPGLPALFGLQPDAPVVYTGTFSKTLYPGLRLGYLVVPEALAGAFAGASASLARSGQGIEQVALADFIQRGHYTTHLRRMRRLYLARQQALRAALARWPGPETDIRGGAAGLHLVLRLPDTLSDTEVVSRAAERGVIVRALSRYVLSPMRCNVCAGRCSPAESARAVGEITGRNGLRDTPTHAARVGEGELAHAPGAVLGRGELHAIDIVKMRVVGALPPGIDIGDQQMQGEIFGHDGEVVVLEQKARVPTLEIGQIRRGPGAAEAQVEIKAL</sequence>
<dbReference type="InterPro" id="IPR015421">
    <property type="entry name" value="PyrdxlP-dep_Trfase_major"/>
</dbReference>
<dbReference type="InterPro" id="IPR051446">
    <property type="entry name" value="HTH_trans_reg/aminotransferase"/>
</dbReference>
<keyword evidence="2" id="KW-0663">Pyridoxal phosphate</keyword>
<accession>A0A557SPG1</accession>
<protein>
    <submittedName>
        <fullName evidence="7">PLP-dependent aminotransferase family protein</fullName>
    </submittedName>
</protein>
<dbReference type="InterPro" id="IPR036388">
    <property type="entry name" value="WH-like_DNA-bd_sf"/>
</dbReference>
<keyword evidence="4" id="KW-0238">DNA-binding</keyword>
<comment type="caution">
    <text evidence="7">The sequence shown here is derived from an EMBL/GenBank/DDBJ whole genome shotgun (WGS) entry which is preliminary data.</text>
</comment>
<evidence type="ECO:0000259" key="6">
    <source>
        <dbReference type="PROSITE" id="PS50949"/>
    </source>
</evidence>
<organism evidence="7 8">
    <name type="scientific">Denitromonas halophila</name>
    <dbReference type="NCBI Taxonomy" id="1629404"/>
    <lineage>
        <taxon>Bacteria</taxon>
        <taxon>Pseudomonadati</taxon>
        <taxon>Pseudomonadota</taxon>
        <taxon>Betaproteobacteria</taxon>
        <taxon>Rhodocyclales</taxon>
        <taxon>Zoogloeaceae</taxon>
        <taxon>Denitromonas</taxon>
    </lineage>
</organism>
<gene>
    <name evidence="7" type="ORF">FHP89_03695</name>
</gene>
<reference evidence="7 8" key="1">
    <citation type="submission" date="2019-07" db="EMBL/GenBank/DDBJ databases">
        <title>The pathways for chlorine oxyanion respiration interact through the shared metabolite chlorate.</title>
        <authorList>
            <person name="Barnum T.P."/>
            <person name="Cheng Y."/>
            <person name="Hill K.A."/>
            <person name="Lucas L.N."/>
            <person name="Carlson H.K."/>
            <person name="Coates J.D."/>
        </authorList>
    </citation>
    <scope>NUCLEOTIDE SEQUENCE [LARGE SCALE GENOMIC DNA]</scope>
    <source>
        <strain evidence="7 8">SFB-1</strain>
    </source>
</reference>
<keyword evidence="3" id="KW-0805">Transcription regulation</keyword>
<dbReference type="InterPro" id="IPR004839">
    <property type="entry name" value="Aminotransferase_I/II_large"/>
</dbReference>
<name>A0A557SPG1_9RHOO</name>
<dbReference type="Pfam" id="PF00155">
    <property type="entry name" value="Aminotran_1_2"/>
    <property type="match status" value="1"/>
</dbReference>
<keyword evidence="5" id="KW-0804">Transcription</keyword>
<dbReference type="CDD" id="cd00609">
    <property type="entry name" value="AAT_like"/>
    <property type="match status" value="1"/>
</dbReference>
<evidence type="ECO:0000313" key="8">
    <source>
        <dbReference type="Proteomes" id="UP000318349"/>
    </source>
</evidence>
<dbReference type="PROSITE" id="PS50949">
    <property type="entry name" value="HTH_GNTR"/>
    <property type="match status" value="1"/>
</dbReference>
<dbReference type="PANTHER" id="PTHR46577">
    <property type="entry name" value="HTH-TYPE TRANSCRIPTIONAL REGULATORY PROTEIN GABR"/>
    <property type="match status" value="1"/>
</dbReference>
<dbReference type="Gene3D" id="1.10.10.10">
    <property type="entry name" value="Winged helix-like DNA-binding domain superfamily/Winged helix DNA-binding domain"/>
    <property type="match status" value="1"/>
</dbReference>
<evidence type="ECO:0000256" key="2">
    <source>
        <dbReference type="ARBA" id="ARBA00022898"/>
    </source>
</evidence>
<proteinExistence type="inferred from homology"/>
<evidence type="ECO:0000256" key="5">
    <source>
        <dbReference type="ARBA" id="ARBA00023163"/>
    </source>
</evidence>
<dbReference type="EMBL" id="VMNI01000003">
    <property type="protein sequence ID" value="TVO79299.1"/>
    <property type="molecule type" value="Genomic_DNA"/>
</dbReference>
<dbReference type="Pfam" id="PF00392">
    <property type="entry name" value="GntR"/>
    <property type="match status" value="1"/>
</dbReference>
<dbReference type="InterPro" id="IPR000524">
    <property type="entry name" value="Tscrpt_reg_HTH_GntR"/>
</dbReference>
<dbReference type="GO" id="GO:0003677">
    <property type="term" value="F:DNA binding"/>
    <property type="evidence" value="ECO:0007669"/>
    <property type="project" value="UniProtKB-KW"/>
</dbReference>
<feature type="domain" description="HTH gntR-type" evidence="6">
    <location>
        <begin position="15"/>
        <end position="82"/>
    </location>
</feature>
<dbReference type="PRINTS" id="PR00035">
    <property type="entry name" value="HTHGNTR"/>
</dbReference>
<keyword evidence="7" id="KW-0808">Transferase</keyword>
<dbReference type="SMART" id="SM00345">
    <property type="entry name" value="HTH_GNTR"/>
    <property type="match status" value="1"/>
</dbReference>
<dbReference type="PANTHER" id="PTHR46577:SF1">
    <property type="entry name" value="HTH-TYPE TRANSCRIPTIONAL REGULATORY PROTEIN GABR"/>
    <property type="match status" value="1"/>
</dbReference>
<dbReference type="Gene3D" id="3.40.640.10">
    <property type="entry name" value="Type I PLP-dependent aspartate aminotransferase-like (Major domain)"/>
    <property type="match status" value="1"/>
</dbReference>